<dbReference type="HOGENOM" id="CLU_2210339_0_0_1"/>
<keyword evidence="3" id="KW-1185">Reference proteome</keyword>
<dbReference type="EMBL" id="KN834871">
    <property type="protein sequence ID" value="KIK51146.1"/>
    <property type="molecule type" value="Genomic_DNA"/>
</dbReference>
<organism evidence="2 3">
    <name type="scientific">Collybiopsis luxurians FD-317 M1</name>
    <dbReference type="NCBI Taxonomy" id="944289"/>
    <lineage>
        <taxon>Eukaryota</taxon>
        <taxon>Fungi</taxon>
        <taxon>Dikarya</taxon>
        <taxon>Basidiomycota</taxon>
        <taxon>Agaricomycotina</taxon>
        <taxon>Agaricomycetes</taxon>
        <taxon>Agaricomycetidae</taxon>
        <taxon>Agaricales</taxon>
        <taxon>Marasmiineae</taxon>
        <taxon>Omphalotaceae</taxon>
        <taxon>Collybiopsis</taxon>
        <taxon>Collybiopsis luxurians</taxon>
    </lineage>
</organism>
<reference evidence="2 3" key="1">
    <citation type="submission" date="2014-04" db="EMBL/GenBank/DDBJ databases">
        <title>Evolutionary Origins and Diversification of the Mycorrhizal Mutualists.</title>
        <authorList>
            <consortium name="DOE Joint Genome Institute"/>
            <consortium name="Mycorrhizal Genomics Consortium"/>
            <person name="Kohler A."/>
            <person name="Kuo A."/>
            <person name="Nagy L.G."/>
            <person name="Floudas D."/>
            <person name="Copeland A."/>
            <person name="Barry K.W."/>
            <person name="Cichocki N."/>
            <person name="Veneault-Fourrey C."/>
            <person name="LaButti K."/>
            <person name="Lindquist E.A."/>
            <person name="Lipzen A."/>
            <person name="Lundell T."/>
            <person name="Morin E."/>
            <person name="Murat C."/>
            <person name="Riley R."/>
            <person name="Ohm R."/>
            <person name="Sun H."/>
            <person name="Tunlid A."/>
            <person name="Henrissat B."/>
            <person name="Grigoriev I.V."/>
            <person name="Hibbett D.S."/>
            <person name="Martin F."/>
        </authorList>
    </citation>
    <scope>NUCLEOTIDE SEQUENCE [LARGE SCALE GENOMIC DNA]</scope>
    <source>
        <strain evidence="2 3">FD-317 M1</strain>
    </source>
</reference>
<evidence type="ECO:0000313" key="3">
    <source>
        <dbReference type="Proteomes" id="UP000053593"/>
    </source>
</evidence>
<keyword evidence="1" id="KW-1133">Transmembrane helix</keyword>
<dbReference type="OrthoDB" id="3357408at2759"/>
<evidence type="ECO:0000313" key="2">
    <source>
        <dbReference type="EMBL" id="KIK51146.1"/>
    </source>
</evidence>
<protein>
    <submittedName>
        <fullName evidence="2">Uncharacterized protein</fullName>
    </submittedName>
</protein>
<evidence type="ECO:0000256" key="1">
    <source>
        <dbReference type="SAM" id="Phobius"/>
    </source>
</evidence>
<gene>
    <name evidence="2" type="ORF">GYMLUDRAFT_405665</name>
</gene>
<feature type="transmembrane region" description="Helical" evidence="1">
    <location>
        <begin position="50"/>
        <end position="71"/>
    </location>
</feature>
<sequence length="107" mass="11925">MSSDTSFPLTEATLVAAFFGTALYSVHTVAFAFAFRYLIWDTKGVRKTSIHWFFVVSGLLLWILPTLHVILLNYDIVHAFVFENGPAGPGAALVVRQWRGSFRVGAF</sequence>
<name>A0A0D0BA45_9AGAR</name>
<accession>A0A0D0BA45</accession>
<dbReference type="AlphaFoldDB" id="A0A0D0BA45"/>
<keyword evidence="1" id="KW-0472">Membrane</keyword>
<keyword evidence="1" id="KW-0812">Transmembrane</keyword>
<dbReference type="Proteomes" id="UP000053593">
    <property type="component" value="Unassembled WGS sequence"/>
</dbReference>
<feature type="transmembrane region" description="Helical" evidence="1">
    <location>
        <begin position="12"/>
        <end position="38"/>
    </location>
</feature>
<proteinExistence type="predicted"/>